<gene>
    <name evidence="19" type="primary">ptrA</name>
    <name evidence="19" type="ORF">ARTV_0497</name>
</gene>
<dbReference type="InterPro" id="IPR007863">
    <property type="entry name" value="Peptidase_M16_C"/>
</dbReference>
<dbReference type="GO" id="GO:0005737">
    <property type="term" value="C:cytoplasm"/>
    <property type="evidence" value="ECO:0007669"/>
    <property type="project" value="UniProtKB-ARBA"/>
</dbReference>
<dbReference type="PROSITE" id="PS00143">
    <property type="entry name" value="INSULINASE"/>
    <property type="match status" value="1"/>
</dbReference>
<evidence type="ECO:0000256" key="2">
    <source>
        <dbReference type="ARBA" id="ARBA00002184"/>
    </source>
</evidence>
<dbReference type="Pfam" id="PF00675">
    <property type="entry name" value="Peptidase_M16"/>
    <property type="match status" value="1"/>
</dbReference>
<evidence type="ECO:0000256" key="10">
    <source>
        <dbReference type="ARBA" id="ARBA00023049"/>
    </source>
</evidence>
<dbReference type="InterPro" id="IPR050626">
    <property type="entry name" value="Peptidase_M16"/>
</dbReference>
<keyword evidence="7" id="KW-0479">Metal-binding</keyword>
<protein>
    <recommendedName>
        <fullName evidence="5">Protease 3</fullName>
        <ecNumber evidence="4">3.4.24.55</ecNumber>
    </recommendedName>
    <alternativeName>
        <fullName evidence="13">Pitrilysin</fullName>
    </alternativeName>
    <alternativeName>
        <fullName evidence="12">Protease III</fullName>
    </alternativeName>
    <alternativeName>
        <fullName evidence="11">Protease pi</fullName>
    </alternativeName>
</protein>
<dbReference type="EC" id="3.4.24.55" evidence="4"/>
<evidence type="ECO:0000256" key="7">
    <source>
        <dbReference type="ARBA" id="ARBA00022723"/>
    </source>
</evidence>
<dbReference type="PANTHER" id="PTHR43690">
    <property type="entry name" value="NARDILYSIN"/>
    <property type="match status" value="1"/>
</dbReference>
<evidence type="ECO:0000256" key="11">
    <source>
        <dbReference type="ARBA" id="ARBA00029597"/>
    </source>
</evidence>
<keyword evidence="8 19" id="KW-0378">Hydrolase</keyword>
<comment type="cofactor">
    <cofactor evidence="1">
        <name>Zn(2+)</name>
        <dbReference type="ChEBI" id="CHEBI:29105"/>
    </cofactor>
</comment>
<dbReference type="InterPro" id="IPR032632">
    <property type="entry name" value="Peptidase_M16_M"/>
</dbReference>
<dbReference type="Pfam" id="PF05193">
    <property type="entry name" value="Peptidase_M16_C"/>
    <property type="match status" value="1"/>
</dbReference>
<evidence type="ECO:0000256" key="1">
    <source>
        <dbReference type="ARBA" id="ARBA00001947"/>
    </source>
</evidence>
<evidence type="ECO:0000259" key="15">
    <source>
        <dbReference type="Pfam" id="PF00675"/>
    </source>
</evidence>
<evidence type="ECO:0000256" key="13">
    <source>
        <dbReference type="ARBA" id="ARBA00033450"/>
    </source>
</evidence>
<keyword evidence="9" id="KW-0862">Zinc</keyword>
<name>A0A3B0MKC9_9GAMM</name>
<evidence type="ECO:0000259" key="18">
    <source>
        <dbReference type="Pfam" id="PF22456"/>
    </source>
</evidence>
<evidence type="ECO:0000256" key="9">
    <source>
        <dbReference type="ARBA" id="ARBA00022833"/>
    </source>
</evidence>
<dbReference type="NCBIfam" id="NF011681">
    <property type="entry name" value="PRK15101.1"/>
    <property type="match status" value="1"/>
</dbReference>
<evidence type="ECO:0000256" key="4">
    <source>
        <dbReference type="ARBA" id="ARBA00012449"/>
    </source>
</evidence>
<proteinExistence type="inferred from homology"/>
<reference evidence="19" key="1">
    <citation type="submission" date="2018-04" db="EMBL/GenBank/DDBJ databases">
        <authorList>
            <person name="Go L.Y."/>
            <person name="Mitchell J.A."/>
        </authorList>
    </citation>
    <scope>NUCLEOTIDE SEQUENCE</scope>
    <source>
        <strain evidence="19">ARTV</strain>
    </source>
</reference>
<evidence type="ECO:0000256" key="12">
    <source>
        <dbReference type="ARBA" id="ARBA00031184"/>
    </source>
</evidence>
<feature type="domain" description="Peptidase M16 middle/third" evidence="17">
    <location>
        <begin position="403"/>
        <end position="681"/>
    </location>
</feature>
<dbReference type="InterPro" id="IPR001431">
    <property type="entry name" value="Pept_M16_Zn_BS"/>
</dbReference>
<sequence>MLKVTRVVMKNMIVVLLLLFGTVSFAKHNWQVLPDRINKSEKDNRGYQAIKLSNNMIVLLISDPKASKSLAAVTLPVGTMESPDQQLGLAHYLEHMVFMGSKRYPESGEISEFLQKHGGNHNASTASNLTAYYLEVENGALKAATDRLASVLAEPLLDPKNADRERNAVNAELTMARARDEMRLWQVRSETLNPAHPNSRFSGGNLETLSDKPGSHLQTELKNFYYRYYSANLMKGILYGNDSLSQLAKIAAETFGRIPNRKAIIPEITVPAITDKEKGIIIHYVPAQPKKVLQLEFSIANNLTEFRSKSDEYIGYLIGNRSQNTLADWLLKNGLAEEINVDVVPDVDRNNGIFSINVLLTEKGLGNRDKIIAAIFSYIDLLKEQGIKSGYVNEIANIMKLSFQHNSIVRDMNYIQQLSNQMLNIPIAHVLDANYIADRFDPKAISSRLAELTPYNTRIWFIAPNEPHNKEAYFLNAPYQVDKINSQQYQRWSELKKIMHFSLPELNPYIADDFSLIKSSRHYQHPELVYEQGNVRVVYMPSQYFADEPKGGIAIDLRHEQSSKTAKAQVNAALLEYLASLKLSQLSYQASVAGMELVVSSNLGLQLKTSGYTQHLAELTTKMVKKFLTFTISADEVTQAKSWYREQLEVSNNIKAFELAMQPKQRLEKVPYFEQEQRLKALETITANDILNYRQETIDNAALQAILFGNLTQKQGIDIIKSIAHLLNNKGKNWWRGDIIVVDKQHKVNFQHQVNSTDNALAEIFIPTGYDRYSGFVLSNILANILHPWFFEQLRTQEQLGYAVFAFTTSLGEQSGLGFLLQSNNKTPAYLNTRYQNFYQLAFKKLNAMPKKEFGQYKKALLTEMEQPPQTFYEEIDRFLPDFARNNFAFDSRKKLIKVLKTFIQQDLLTFYNNAVLQQTGLAFVSQIIAKEVNKEGYAQLQDWVTYPTASELQKILPIKVDAK</sequence>
<feature type="domain" description="Coenzyme PQQ synthesis protein F-like C-terminal lobe" evidence="18">
    <location>
        <begin position="782"/>
        <end position="879"/>
    </location>
</feature>
<evidence type="ECO:0000259" key="16">
    <source>
        <dbReference type="Pfam" id="PF05193"/>
    </source>
</evidence>
<comment type="function">
    <text evidence="2">Endopeptidase that degrades small peptides of less than 7 kDa, such as glucagon and insulin.</text>
</comment>
<evidence type="ECO:0000313" key="19">
    <source>
        <dbReference type="EMBL" id="SSW94846.1"/>
    </source>
</evidence>
<evidence type="ECO:0000256" key="6">
    <source>
        <dbReference type="ARBA" id="ARBA00022670"/>
    </source>
</evidence>
<dbReference type="AlphaFoldDB" id="A0A3B0MKC9"/>
<organism evidence="19">
    <name type="scientific">Arsenophonus endosymbiont of Trialeurodes vaporariorum</name>
    <dbReference type="NCBI Taxonomy" id="235567"/>
    <lineage>
        <taxon>Bacteria</taxon>
        <taxon>Pseudomonadati</taxon>
        <taxon>Pseudomonadota</taxon>
        <taxon>Gammaproteobacteria</taxon>
        <taxon>Enterobacterales</taxon>
        <taxon>Morganellaceae</taxon>
        <taxon>Arsenophonus</taxon>
    </lineage>
</organism>
<evidence type="ECO:0000256" key="8">
    <source>
        <dbReference type="ARBA" id="ARBA00022801"/>
    </source>
</evidence>
<dbReference type="InterPro" id="IPR011249">
    <property type="entry name" value="Metalloenz_LuxS/M16"/>
</dbReference>
<dbReference type="Gene3D" id="3.30.830.10">
    <property type="entry name" value="Metalloenzyme, LuxS/M16 peptidase-like"/>
    <property type="match status" value="4"/>
</dbReference>
<comment type="similarity">
    <text evidence="3 14">Belongs to the peptidase M16 family.</text>
</comment>
<evidence type="ECO:0000256" key="14">
    <source>
        <dbReference type="RuleBase" id="RU004447"/>
    </source>
</evidence>
<keyword evidence="6 19" id="KW-0645">Protease</keyword>
<evidence type="ECO:0000259" key="17">
    <source>
        <dbReference type="Pfam" id="PF16187"/>
    </source>
</evidence>
<dbReference type="Pfam" id="PF22456">
    <property type="entry name" value="PqqF-like_C_4"/>
    <property type="match status" value="1"/>
</dbReference>
<dbReference type="GO" id="GO:0046872">
    <property type="term" value="F:metal ion binding"/>
    <property type="evidence" value="ECO:0007669"/>
    <property type="project" value="UniProtKB-KW"/>
</dbReference>
<dbReference type="Pfam" id="PF16187">
    <property type="entry name" value="Peptidase_M16_M"/>
    <property type="match status" value="1"/>
</dbReference>
<dbReference type="FunFam" id="3.30.830.10:FF:000012">
    <property type="entry name" value="Protease 3"/>
    <property type="match status" value="1"/>
</dbReference>
<dbReference type="InterPro" id="IPR011765">
    <property type="entry name" value="Pept_M16_N"/>
</dbReference>
<dbReference type="PANTHER" id="PTHR43690:SF18">
    <property type="entry name" value="INSULIN-DEGRADING ENZYME-RELATED"/>
    <property type="match status" value="1"/>
</dbReference>
<dbReference type="GO" id="GO:0004222">
    <property type="term" value="F:metalloendopeptidase activity"/>
    <property type="evidence" value="ECO:0007669"/>
    <property type="project" value="UniProtKB-EC"/>
</dbReference>
<dbReference type="SUPFAM" id="SSF63411">
    <property type="entry name" value="LuxS/MPP-like metallohydrolase"/>
    <property type="match status" value="4"/>
</dbReference>
<dbReference type="GO" id="GO:0006508">
    <property type="term" value="P:proteolysis"/>
    <property type="evidence" value="ECO:0007669"/>
    <property type="project" value="UniProtKB-KW"/>
</dbReference>
<evidence type="ECO:0000256" key="5">
    <source>
        <dbReference type="ARBA" id="ARBA00017565"/>
    </source>
</evidence>
<accession>A0A3B0MKC9</accession>
<dbReference type="InterPro" id="IPR054734">
    <property type="entry name" value="PqqF-like_C_4"/>
</dbReference>
<evidence type="ECO:0000256" key="3">
    <source>
        <dbReference type="ARBA" id="ARBA00007261"/>
    </source>
</evidence>
<feature type="domain" description="Peptidase M16 N-terminal" evidence="15">
    <location>
        <begin position="58"/>
        <end position="189"/>
    </location>
</feature>
<dbReference type="EMBL" id="UFQR01000002">
    <property type="protein sequence ID" value="SSW94846.1"/>
    <property type="molecule type" value="Genomic_DNA"/>
</dbReference>
<keyword evidence="10" id="KW-0482">Metalloprotease</keyword>
<feature type="domain" description="Peptidase M16 C-terminal" evidence="16">
    <location>
        <begin position="219"/>
        <end position="398"/>
    </location>
</feature>